<gene>
    <name evidence="3" type="ORF">NDN08_005180</name>
</gene>
<evidence type="ECO:0000259" key="2">
    <source>
        <dbReference type="Pfam" id="PF20681"/>
    </source>
</evidence>
<feature type="compositionally biased region" description="Polar residues" evidence="1">
    <location>
        <begin position="1"/>
        <end position="11"/>
    </location>
</feature>
<proteinExistence type="predicted"/>
<evidence type="ECO:0000313" key="3">
    <source>
        <dbReference type="EMBL" id="KAJ8908471.1"/>
    </source>
</evidence>
<feature type="region of interest" description="Disordered" evidence="1">
    <location>
        <begin position="1"/>
        <end position="24"/>
    </location>
</feature>
<feature type="domain" description="DUF6818" evidence="2">
    <location>
        <begin position="44"/>
        <end position="115"/>
    </location>
</feature>
<keyword evidence="4" id="KW-1185">Reference proteome</keyword>
<reference evidence="3 4" key="1">
    <citation type="journal article" date="2023" name="Nat. Commun.">
        <title>Origin of minicircular mitochondrial genomes in red algae.</title>
        <authorList>
            <person name="Lee Y."/>
            <person name="Cho C.H."/>
            <person name="Lee Y.M."/>
            <person name="Park S.I."/>
            <person name="Yang J.H."/>
            <person name="West J.A."/>
            <person name="Bhattacharya D."/>
            <person name="Yoon H.S."/>
        </authorList>
    </citation>
    <scope>NUCLEOTIDE SEQUENCE [LARGE SCALE GENOMIC DNA]</scope>
    <source>
        <strain evidence="3 4">CCMP1338</strain>
        <tissue evidence="3">Whole cell</tissue>
    </source>
</reference>
<evidence type="ECO:0000313" key="4">
    <source>
        <dbReference type="Proteomes" id="UP001157974"/>
    </source>
</evidence>
<sequence length="226" mass="25078">MDPGETPSSVDKPSRGGGGRKAGAKGYKAVEIMKLLKTIETLQPVGTEGWRRVTSMYNKWASETGVSEREMENLRKKYKSLTRYKPEEGVTQTPEEVKEARRIERLILDRISGKTTVGLGLGYDGGEDGDEMKLDDDGDGVSRRLEYAYGKSARNIESAVMGLVEKLDHQNKDLKELNSIMRSYLESQQSTFNALVQQNQQMMLILVQGNKNSMYLTGQGTGADAS</sequence>
<dbReference type="EMBL" id="JAMWBK010000001">
    <property type="protein sequence ID" value="KAJ8908471.1"/>
    <property type="molecule type" value="Genomic_DNA"/>
</dbReference>
<dbReference type="Proteomes" id="UP001157974">
    <property type="component" value="Unassembled WGS sequence"/>
</dbReference>
<accession>A0AAV8V510</accession>
<evidence type="ECO:0000256" key="1">
    <source>
        <dbReference type="SAM" id="MobiDB-lite"/>
    </source>
</evidence>
<dbReference type="PANTHER" id="PTHR34409">
    <property type="entry name" value="SET DOMAIN-CONTAINING PROTEIN"/>
    <property type="match status" value="1"/>
</dbReference>
<name>A0AAV8V510_9RHOD</name>
<dbReference type="Pfam" id="PF20681">
    <property type="entry name" value="DUF6818"/>
    <property type="match status" value="1"/>
</dbReference>
<protein>
    <recommendedName>
        <fullName evidence="2">DUF6818 domain-containing protein</fullName>
    </recommendedName>
</protein>
<dbReference type="PANTHER" id="PTHR34409:SF1">
    <property type="entry name" value="MYB-LIKE DOMAIN-CONTAINING PROTEIN"/>
    <property type="match status" value="1"/>
</dbReference>
<comment type="caution">
    <text evidence="3">The sequence shown here is derived from an EMBL/GenBank/DDBJ whole genome shotgun (WGS) entry which is preliminary data.</text>
</comment>
<dbReference type="InterPro" id="IPR049203">
    <property type="entry name" value="DUF6818"/>
</dbReference>
<dbReference type="AlphaFoldDB" id="A0AAV8V510"/>
<organism evidence="3 4">
    <name type="scientific">Rhodosorus marinus</name>
    <dbReference type="NCBI Taxonomy" id="101924"/>
    <lineage>
        <taxon>Eukaryota</taxon>
        <taxon>Rhodophyta</taxon>
        <taxon>Stylonematophyceae</taxon>
        <taxon>Stylonematales</taxon>
        <taxon>Stylonemataceae</taxon>
        <taxon>Rhodosorus</taxon>
    </lineage>
</organism>